<accession>A0AAN8K627</accession>
<dbReference type="AlphaFoldDB" id="A0AAN8K627"/>
<reference evidence="1 2" key="1">
    <citation type="submission" date="2024-01" db="EMBL/GenBank/DDBJ databases">
        <title>The genome of the rayed Mediterranean limpet Patella caerulea (Linnaeus, 1758).</title>
        <authorList>
            <person name="Anh-Thu Weber A."/>
            <person name="Halstead-Nussloch G."/>
        </authorList>
    </citation>
    <scope>NUCLEOTIDE SEQUENCE [LARGE SCALE GENOMIC DNA]</scope>
    <source>
        <strain evidence="1">AATW-2023a</strain>
        <tissue evidence="1">Whole specimen</tissue>
    </source>
</reference>
<organism evidence="1 2">
    <name type="scientific">Patella caerulea</name>
    <name type="common">Rayed Mediterranean limpet</name>
    <dbReference type="NCBI Taxonomy" id="87958"/>
    <lineage>
        <taxon>Eukaryota</taxon>
        <taxon>Metazoa</taxon>
        <taxon>Spiralia</taxon>
        <taxon>Lophotrochozoa</taxon>
        <taxon>Mollusca</taxon>
        <taxon>Gastropoda</taxon>
        <taxon>Patellogastropoda</taxon>
        <taxon>Patelloidea</taxon>
        <taxon>Patellidae</taxon>
        <taxon>Patella</taxon>
    </lineage>
</organism>
<protein>
    <submittedName>
        <fullName evidence="1">Uncharacterized protein</fullName>
    </submittedName>
</protein>
<sequence length="253" mass="28568">MVIFIPYINITSRCFSFSFEPTTNISIEENLSQSSCRVNRPNVNSSFRSQSYSKFIELISQKNEGGIVQSEHDFGHLNSLTHNQIKEKLLPGSCKLLSVPNAGGSSLCSEALSYEFLGRCFRAKLLMTEMEIKYFPHGGAMTDYVADINDTLLGVSVTRAMKFVGNYTEKDAQILLKKKLKGVNESTKNSSTSWTKQILHIWTSSPKITDIISKVYEHDIERTLKQNTLVLVTTTTRSDFIFQNSNNLRNLNN</sequence>
<dbReference type="EMBL" id="JAZGQO010000003">
    <property type="protein sequence ID" value="KAK6188554.1"/>
    <property type="molecule type" value="Genomic_DNA"/>
</dbReference>
<proteinExistence type="predicted"/>
<comment type="caution">
    <text evidence="1">The sequence shown here is derived from an EMBL/GenBank/DDBJ whole genome shotgun (WGS) entry which is preliminary data.</text>
</comment>
<keyword evidence="2" id="KW-1185">Reference proteome</keyword>
<dbReference type="Proteomes" id="UP001347796">
    <property type="component" value="Unassembled WGS sequence"/>
</dbReference>
<evidence type="ECO:0000313" key="1">
    <source>
        <dbReference type="EMBL" id="KAK6188554.1"/>
    </source>
</evidence>
<evidence type="ECO:0000313" key="2">
    <source>
        <dbReference type="Proteomes" id="UP001347796"/>
    </source>
</evidence>
<gene>
    <name evidence="1" type="ORF">SNE40_004709</name>
</gene>
<name>A0AAN8K627_PATCE</name>